<evidence type="ECO:0000313" key="2">
    <source>
        <dbReference type="Proteomes" id="UP000502179"/>
    </source>
</evidence>
<accession>A0A6G7PW51</accession>
<dbReference type="EMBL" id="CP048877">
    <property type="protein sequence ID" value="QIJ71643.1"/>
    <property type="molecule type" value="Genomic_DNA"/>
</dbReference>
<keyword evidence="2" id="KW-1185">Reference proteome</keyword>
<dbReference type="AlphaFoldDB" id="A0A6G7PW51"/>
<dbReference type="KEGG" id="tav:G4V39_04875"/>
<sequence>MCQAKVVLLKGDQEEEIMKDVIWLEVKGDEVNLRTFFDPPSSLRATVEKIDFLKHIVYLRRSDDG</sequence>
<dbReference type="Proteomes" id="UP000502179">
    <property type="component" value="Chromosome"/>
</dbReference>
<dbReference type="RefSeq" id="WP_166031861.1">
    <property type="nucleotide sequence ID" value="NZ_CP048877.1"/>
</dbReference>
<proteinExistence type="predicted"/>
<protein>
    <submittedName>
        <fullName evidence="1">CooT family nickel-binding protein</fullName>
    </submittedName>
</protein>
<dbReference type="InterPro" id="IPR019300">
    <property type="entry name" value="CooT"/>
</dbReference>
<organism evidence="1 2">
    <name type="scientific">Thermosulfuriphilus ammonigenes</name>
    <dbReference type="NCBI Taxonomy" id="1936021"/>
    <lineage>
        <taxon>Bacteria</taxon>
        <taxon>Pseudomonadati</taxon>
        <taxon>Thermodesulfobacteriota</taxon>
        <taxon>Thermodesulfobacteria</taxon>
        <taxon>Thermodesulfobacteriales</taxon>
        <taxon>Thermodesulfobacteriaceae</taxon>
        <taxon>Thermosulfuriphilus</taxon>
    </lineage>
</organism>
<gene>
    <name evidence="1" type="ORF">G4V39_04875</name>
</gene>
<name>A0A6G7PW51_9BACT</name>
<reference evidence="1 2" key="1">
    <citation type="submission" date="2020-02" db="EMBL/GenBank/DDBJ databases">
        <title>Genome analysis of Thermosulfuriphilus ammonigenes ST65T, an anaerobic thermophilic chemolithoautotrophic bacterium isolated from a deep-sea hydrothermal vent.</title>
        <authorList>
            <person name="Slobodkina G."/>
            <person name="Allioux M."/>
            <person name="Merkel A."/>
            <person name="Alain K."/>
            <person name="Jebbar M."/>
            <person name="Slobodkin A."/>
        </authorList>
    </citation>
    <scope>NUCLEOTIDE SEQUENCE [LARGE SCALE GENOMIC DNA]</scope>
    <source>
        <strain evidence="1 2">ST65</strain>
    </source>
</reference>
<dbReference type="Pfam" id="PF10133">
    <property type="entry name" value="CooT"/>
    <property type="match status" value="1"/>
</dbReference>
<evidence type="ECO:0000313" key="1">
    <source>
        <dbReference type="EMBL" id="QIJ71643.1"/>
    </source>
</evidence>